<dbReference type="Proteomes" id="UP000291116">
    <property type="component" value="Unassembled WGS sequence"/>
</dbReference>
<evidence type="ECO:0000256" key="2">
    <source>
        <dbReference type="SAM" id="Phobius"/>
    </source>
</evidence>
<dbReference type="EMBL" id="CAACVS010000055">
    <property type="protein sequence ID" value="VEU35293.1"/>
    <property type="molecule type" value="Genomic_DNA"/>
</dbReference>
<keyword evidence="5" id="KW-1185">Reference proteome</keyword>
<organism evidence="4 5">
    <name type="scientific">Pseudo-nitzschia multistriata</name>
    <dbReference type="NCBI Taxonomy" id="183589"/>
    <lineage>
        <taxon>Eukaryota</taxon>
        <taxon>Sar</taxon>
        <taxon>Stramenopiles</taxon>
        <taxon>Ochrophyta</taxon>
        <taxon>Bacillariophyta</taxon>
        <taxon>Bacillariophyceae</taxon>
        <taxon>Bacillariophycidae</taxon>
        <taxon>Bacillariales</taxon>
        <taxon>Bacillariaceae</taxon>
        <taxon>Pseudo-nitzschia</taxon>
    </lineage>
</organism>
<feature type="compositionally biased region" description="Acidic residues" evidence="1">
    <location>
        <begin position="406"/>
        <end position="415"/>
    </location>
</feature>
<evidence type="ECO:0000313" key="4">
    <source>
        <dbReference type="EMBL" id="VEU35293.1"/>
    </source>
</evidence>
<keyword evidence="2" id="KW-0472">Membrane</keyword>
<dbReference type="OrthoDB" id="49321at2759"/>
<evidence type="ECO:0000256" key="3">
    <source>
        <dbReference type="SAM" id="SignalP"/>
    </source>
</evidence>
<dbReference type="AlphaFoldDB" id="A0A448YZQ5"/>
<keyword evidence="3" id="KW-0732">Signal</keyword>
<feature type="transmembrane region" description="Helical" evidence="2">
    <location>
        <begin position="264"/>
        <end position="288"/>
    </location>
</feature>
<reference evidence="4 5" key="1">
    <citation type="submission" date="2019-01" db="EMBL/GenBank/DDBJ databases">
        <authorList>
            <person name="Ferrante I. M."/>
        </authorList>
    </citation>
    <scope>NUCLEOTIDE SEQUENCE [LARGE SCALE GENOMIC DNA]</scope>
    <source>
        <strain evidence="4 5">B856</strain>
    </source>
</reference>
<accession>A0A448YZQ5</accession>
<evidence type="ECO:0008006" key="6">
    <source>
        <dbReference type="Google" id="ProtNLM"/>
    </source>
</evidence>
<sequence length="547" mass="57462">MRALSVFRYALSWSLLRFLVAASASASASASAPALSRRFLRSLQQEQDAAPPVVRTDLLRLVPFQIQIAIRDETTGEEAELVSEILYEGGARTLLTDTITDWLVSSFASKSTGAAGELLGIGNATSFDSIALEMVGDSASTGTIDGQELSLVQVSFEGVSLWERTGTGTAPMEAENVELIQRATFLEDKRLRDDLQAAIASLLYDLGLETTESITILDVRAYITPPGSILDGSGGGSDAQPTDSAGTQAQAGDSGADQNNNLEIIIIVAIVVACLAFALLIFAVVWAWRADRNDRGSSKSSSASGGRKRTKKKNAYDSVRDDDAEAAAAAPAAGGKGGRRGGKKSTQQTAKQQQREREQPPPQTRGSRGIFSKKNRESPEPASSPSRGGMVIGDTTGGRGVSVDISDNETDDDDTAGNATNDSYPILQPNDSVVSSDISSSLTAYYKSGMGYGGGSGSKNSGRSGARDFNDAASMSSMDSYGYSLDGYAPSLGPAQGGYPVGPMQAAANAPIPIGTSQDEELANHDDFEAIRQLQEDESIVDYQAEA</sequence>
<keyword evidence="2" id="KW-0812">Transmembrane</keyword>
<evidence type="ECO:0000313" key="5">
    <source>
        <dbReference type="Proteomes" id="UP000291116"/>
    </source>
</evidence>
<keyword evidence="2" id="KW-1133">Transmembrane helix</keyword>
<name>A0A448YZQ5_9STRA</name>
<evidence type="ECO:0000256" key="1">
    <source>
        <dbReference type="SAM" id="MobiDB-lite"/>
    </source>
</evidence>
<feature type="compositionally biased region" description="Polar residues" evidence="1">
    <location>
        <begin position="239"/>
        <end position="255"/>
    </location>
</feature>
<gene>
    <name evidence="4" type="ORF">PSNMU_V1.4_AUG-EV-PASAV3_0020250</name>
</gene>
<feature type="chain" id="PRO_5019344222" description="SEA domain-containing protein" evidence="3">
    <location>
        <begin position="27"/>
        <end position="547"/>
    </location>
</feature>
<feature type="region of interest" description="Disordered" evidence="1">
    <location>
        <begin position="450"/>
        <end position="475"/>
    </location>
</feature>
<protein>
    <recommendedName>
        <fullName evidence="6">SEA domain-containing protein</fullName>
    </recommendedName>
</protein>
<feature type="region of interest" description="Disordered" evidence="1">
    <location>
        <begin position="230"/>
        <end position="255"/>
    </location>
</feature>
<feature type="signal peptide" evidence="3">
    <location>
        <begin position="1"/>
        <end position="26"/>
    </location>
</feature>
<proteinExistence type="predicted"/>
<feature type="region of interest" description="Disordered" evidence="1">
    <location>
        <begin position="293"/>
        <end position="433"/>
    </location>
</feature>